<organism evidence="1 2">
    <name type="scientific">Lactococcus petauri</name>
    <dbReference type="NCBI Taxonomy" id="1940789"/>
    <lineage>
        <taxon>Bacteria</taxon>
        <taxon>Bacillati</taxon>
        <taxon>Bacillota</taxon>
        <taxon>Bacilli</taxon>
        <taxon>Lactobacillales</taxon>
        <taxon>Streptococcaceae</taxon>
        <taxon>Lactococcus</taxon>
    </lineage>
</organism>
<keyword evidence="2" id="KW-1185">Reference proteome</keyword>
<dbReference type="GeneID" id="75143626"/>
<name>A0ABZ2SKC5_9LACT</name>
<dbReference type="EMBL" id="CP141698">
    <property type="protein sequence ID" value="WYC67152.1"/>
    <property type="molecule type" value="Genomic_DNA"/>
</dbReference>
<dbReference type="Proteomes" id="UP001456368">
    <property type="component" value="Chromosome"/>
</dbReference>
<sequence>MNADKKHRLRNIALLVLVGLIGGTFAFAAFNQQAINDRLRENPAPVGARVHDYFHRQTENKDVFVENYGQEPIMARIRLSEFMEYQKRGQTGWTQVAGGDRHESRTWTIYRPEAGDINSRSAVDGSSNFNQYSTLTFGWERDNQEEPWYLPTFNHDSTDLTTAAAGDAQDYLERGATHPSNGTDNFWQANVSYTNGQNDIVWPGSTEGTRTTSQNLRQERNPITLQEWRGLHEHQQIGNFWVMDEATGWAYWANRLNPGQATSYLIDEARMEDAARAIQGSYYYAIHVDSELINVSAERFTEEPTSGDLYQLLDRIRVGADGNASPLFPAPLRDFTFSEMRQAARRIFTVGNQTDSEEFRYLENRGDGNHLIIHNRSIRNISWNEQDERIETWFRDEIPADLRAIVQPVRKEFITGEARQYNPVDPMSTEGLRFGIGGGWLITNLDDYPVVAADLTEIVPESEGGVPRAFALSLADVNRLSAQGGRGFINIQDRISYAVGGLRYPYESGWSWWWTRTPSPEPGMREGAAWSVFGGFDTFNSPQELRNNQGGARPALIIHQ</sequence>
<gene>
    <name evidence="1" type="ORF">VNN45_09710</name>
</gene>
<accession>A0ABZ2SKC5</accession>
<proteinExistence type="predicted"/>
<dbReference type="RefSeq" id="WP_019293552.1">
    <property type="nucleotide sequence ID" value="NZ_CP094882.1"/>
</dbReference>
<evidence type="ECO:0000313" key="2">
    <source>
        <dbReference type="Proteomes" id="UP001456368"/>
    </source>
</evidence>
<reference evidence="1 2" key="1">
    <citation type="submission" date="2023-12" db="EMBL/GenBank/DDBJ databases">
        <title>Redefining Piscine Lactococcosis.</title>
        <authorList>
            <person name="Heckman T.I."/>
            <person name="Yazdi Z."/>
            <person name="Older C.E."/>
            <person name="Griffin M.J."/>
            <person name="Waldbieser G.C."/>
            <person name="Chow A.M."/>
            <person name="Medina Silva I."/>
            <person name="Anenson K.M."/>
            <person name="Garcia J.C."/>
            <person name="LaFrentz B.R."/>
            <person name="Slavic D."/>
            <person name="Toohey-Kurth K.L."/>
            <person name="Yant P."/>
            <person name="Fritz H.M."/>
            <person name="Henderson E."/>
            <person name="McDowall R."/>
            <person name="Cai H."/>
            <person name="Adikson M."/>
            <person name="Soto E."/>
        </authorList>
    </citation>
    <scope>NUCLEOTIDE SEQUENCE [LARGE SCALE GENOMIC DNA]</scope>
    <source>
        <strain evidence="1 2">R21-91A</strain>
    </source>
</reference>
<protein>
    <submittedName>
        <fullName evidence="1">Uncharacterized protein</fullName>
    </submittedName>
</protein>
<evidence type="ECO:0000313" key="1">
    <source>
        <dbReference type="EMBL" id="WYC67152.1"/>
    </source>
</evidence>